<dbReference type="EMBL" id="RZIG01000004">
    <property type="protein sequence ID" value="RYJ08016.1"/>
    <property type="molecule type" value="Genomic_DNA"/>
</dbReference>
<feature type="transmembrane region" description="Helical" evidence="13">
    <location>
        <begin position="130"/>
        <end position="149"/>
    </location>
</feature>
<feature type="transmembrane region" description="Helical" evidence="13">
    <location>
        <begin position="73"/>
        <end position="93"/>
    </location>
</feature>
<dbReference type="InterPro" id="IPR000559">
    <property type="entry name" value="Formate_THF_ligase"/>
</dbReference>
<evidence type="ECO:0000256" key="2">
    <source>
        <dbReference type="ARBA" id="ARBA00004777"/>
    </source>
</evidence>
<keyword evidence="5 12" id="KW-0554">One-carbon metabolism</keyword>
<comment type="similarity">
    <text evidence="12">Belongs to the formate--tetrahydrofolate ligase family.</text>
</comment>
<keyword evidence="7 13" id="KW-0812">Transmembrane</keyword>
<comment type="caution">
    <text evidence="14">The sequence shown here is derived from an EMBL/GenBank/DDBJ whole genome shotgun (WGS) entry which is preliminary data.</text>
</comment>
<gene>
    <name evidence="12" type="primary">fhs</name>
    <name evidence="14" type="ORF">ELS20_18140</name>
</gene>
<dbReference type="Gene3D" id="3.10.410.10">
    <property type="entry name" value="Formyltetrahydrofolate synthetase, domain 3"/>
    <property type="match status" value="1"/>
</dbReference>
<dbReference type="SUPFAM" id="SSF52540">
    <property type="entry name" value="P-loop containing nucleoside triphosphate hydrolases"/>
    <property type="match status" value="1"/>
</dbReference>
<evidence type="ECO:0000313" key="15">
    <source>
        <dbReference type="Proteomes" id="UP000293535"/>
    </source>
</evidence>
<comment type="pathway">
    <text evidence="2 12">One-carbon metabolism; tetrahydrofolate interconversion.</text>
</comment>
<dbReference type="Pfam" id="PF01268">
    <property type="entry name" value="FTHFS"/>
    <property type="match status" value="1"/>
</dbReference>
<comment type="caution">
    <text evidence="12">Lacks conserved residue(s) required for the propagation of feature annotation.</text>
</comment>
<organism evidence="14 15">
    <name type="scientific">Haloarcula hispanica</name>
    <dbReference type="NCBI Taxonomy" id="51589"/>
    <lineage>
        <taxon>Archaea</taxon>
        <taxon>Methanobacteriati</taxon>
        <taxon>Methanobacteriota</taxon>
        <taxon>Stenosarchaea group</taxon>
        <taxon>Halobacteria</taxon>
        <taxon>Halobacteriales</taxon>
        <taxon>Haloarculaceae</taxon>
        <taxon>Haloarcula</taxon>
    </lineage>
</organism>
<dbReference type="Gene3D" id="3.30.1510.10">
    <property type="entry name" value="Domain 2, N(10)-formyltetrahydrofolate synthetase"/>
    <property type="match status" value="1"/>
</dbReference>
<proteinExistence type="inferred from homology"/>
<name>A0A482SZP5_HALHI</name>
<protein>
    <recommendedName>
        <fullName evidence="12">Formate--tetrahydrofolate ligase</fullName>
        <ecNumber evidence="12">6.3.4.3</ecNumber>
    </recommendedName>
    <alternativeName>
        <fullName evidence="12">Formyltetrahydrofolate synthetase</fullName>
        <shortName evidence="12">FHS</shortName>
        <shortName evidence="12">FTHFS</shortName>
    </alternativeName>
</protein>
<evidence type="ECO:0000256" key="11">
    <source>
        <dbReference type="ARBA" id="ARBA00023136"/>
    </source>
</evidence>
<evidence type="ECO:0000256" key="3">
    <source>
        <dbReference type="ARBA" id="ARBA00022448"/>
    </source>
</evidence>
<keyword evidence="3" id="KW-0813">Transport</keyword>
<dbReference type="GO" id="GO:0035999">
    <property type="term" value="P:tetrahydrofolate interconversion"/>
    <property type="evidence" value="ECO:0007669"/>
    <property type="project" value="UniProtKB-UniRule"/>
</dbReference>
<dbReference type="PANTHER" id="PTHR30047:SF7">
    <property type="entry name" value="HIGH-AFFINITY CHOLINE TRANSPORT PROTEIN"/>
    <property type="match status" value="1"/>
</dbReference>
<dbReference type="EC" id="6.3.4.3" evidence="12"/>
<comment type="subcellular location">
    <subcellularLocation>
        <location evidence="1">Cell membrane</location>
        <topology evidence="1">Multi-pass membrane protein</topology>
    </subcellularLocation>
</comment>
<dbReference type="InterPro" id="IPR000060">
    <property type="entry name" value="BCCT_transptr"/>
</dbReference>
<evidence type="ECO:0000313" key="14">
    <source>
        <dbReference type="EMBL" id="RYJ08016.1"/>
    </source>
</evidence>
<dbReference type="GO" id="GO:0004329">
    <property type="term" value="F:formate-tetrahydrofolate ligase activity"/>
    <property type="evidence" value="ECO:0007669"/>
    <property type="project" value="UniProtKB-UniRule"/>
</dbReference>
<evidence type="ECO:0000256" key="1">
    <source>
        <dbReference type="ARBA" id="ARBA00004651"/>
    </source>
</evidence>
<evidence type="ECO:0000256" key="9">
    <source>
        <dbReference type="ARBA" id="ARBA00022840"/>
    </source>
</evidence>
<dbReference type="Proteomes" id="UP000293535">
    <property type="component" value="Unassembled WGS sequence"/>
</dbReference>
<keyword evidence="6 12" id="KW-0436">Ligase</keyword>
<keyword evidence="10 13" id="KW-1133">Transmembrane helix</keyword>
<evidence type="ECO:0000256" key="10">
    <source>
        <dbReference type="ARBA" id="ARBA00022989"/>
    </source>
</evidence>
<comment type="catalytic activity">
    <reaction evidence="12">
        <text>(6S)-5,6,7,8-tetrahydrofolate + formate + ATP = (6R)-10-formyltetrahydrofolate + ADP + phosphate</text>
        <dbReference type="Rhea" id="RHEA:20221"/>
        <dbReference type="ChEBI" id="CHEBI:15740"/>
        <dbReference type="ChEBI" id="CHEBI:30616"/>
        <dbReference type="ChEBI" id="CHEBI:43474"/>
        <dbReference type="ChEBI" id="CHEBI:57453"/>
        <dbReference type="ChEBI" id="CHEBI:195366"/>
        <dbReference type="ChEBI" id="CHEBI:456216"/>
        <dbReference type="EC" id="6.3.4.3"/>
    </reaction>
</comment>
<dbReference type="GO" id="GO:0005524">
    <property type="term" value="F:ATP binding"/>
    <property type="evidence" value="ECO:0007669"/>
    <property type="project" value="UniProtKB-UniRule"/>
</dbReference>
<dbReference type="AlphaFoldDB" id="A0A482SZP5"/>
<dbReference type="FunFam" id="3.30.1510.10:FF:000001">
    <property type="entry name" value="Formate--tetrahydrofolate ligase"/>
    <property type="match status" value="1"/>
</dbReference>
<dbReference type="UniPathway" id="UPA00193"/>
<keyword evidence="8 12" id="KW-0547">Nucleotide-binding</keyword>
<dbReference type="InterPro" id="IPR020628">
    <property type="entry name" value="Formate_THF_ligase_CS"/>
</dbReference>
<keyword evidence="4" id="KW-1003">Cell membrane</keyword>
<evidence type="ECO:0000256" key="4">
    <source>
        <dbReference type="ARBA" id="ARBA00022475"/>
    </source>
</evidence>
<dbReference type="GO" id="GO:0005886">
    <property type="term" value="C:plasma membrane"/>
    <property type="evidence" value="ECO:0007669"/>
    <property type="project" value="UniProtKB-SubCell"/>
</dbReference>
<evidence type="ECO:0000256" key="6">
    <source>
        <dbReference type="ARBA" id="ARBA00022598"/>
    </source>
</evidence>
<accession>A0A482SZP5</accession>
<evidence type="ECO:0000256" key="12">
    <source>
        <dbReference type="HAMAP-Rule" id="MF_01543"/>
    </source>
</evidence>
<dbReference type="PANTHER" id="PTHR30047">
    <property type="entry name" value="HIGH-AFFINITY CHOLINE TRANSPORT PROTEIN-RELATED"/>
    <property type="match status" value="1"/>
</dbReference>
<dbReference type="HAMAP" id="MF_01543">
    <property type="entry name" value="FTHFS"/>
    <property type="match status" value="1"/>
</dbReference>
<dbReference type="InterPro" id="IPR027417">
    <property type="entry name" value="P-loop_NTPase"/>
</dbReference>
<keyword evidence="9 12" id="KW-0067">ATP-binding</keyword>
<evidence type="ECO:0000256" key="8">
    <source>
        <dbReference type="ARBA" id="ARBA00022741"/>
    </source>
</evidence>
<reference evidence="14 15" key="1">
    <citation type="submission" date="2018-12" db="EMBL/GenBank/DDBJ databases">
        <title>Draft genome sequence of Haloarcula hispinica strain 18.1, an halophilic archaeon isolated from Chott El Jerid of Southern Tunisia.</title>
        <authorList>
            <person name="Najjari A."/>
            <person name="Ben Dhia O."/>
            <person name="Ferjani R."/>
            <person name="Mahjoubi M."/>
            <person name="Sghaier H."/>
            <person name="Elshahed M."/>
            <person name="Ouzari H.I."/>
            <person name="Cherid A."/>
            <person name="Youssef N."/>
        </authorList>
    </citation>
    <scope>NUCLEOTIDE SEQUENCE [LARGE SCALE GENOMIC DNA]</scope>
    <source>
        <strain evidence="14 15">18.1</strain>
    </source>
</reference>
<feature type="transmembrane region" description="Helical" evidence="13">
    <location>
        <begin position="35"/>
        <end position="53"/>
    </location>
</feature>
<evidence type="ECO:0000256" key="7">
    <source>
        <dbReference type="ARBA" id="ARBA00022692"/>
    </source>
</evidence>
<sequence length="602" mass="64950">MVIIALFIAVTILLGDTAASAYTWLFNTIGDTFGWFYLLAVNVFIITLLYFAFSKYGNIRIGGVEAEKEFSDFSWMAMLFSAGMGIGLMFFSVSEPLYYFQNPPSFFGAEAGTGAAASAAMAQTFFHWGFHPWAVYGLVGLGLAFFSFNRGLRSQVLPMEDINLHFTGDLHALTSAHNLIAAMLDAKISQGDDLNIDINNVSWPRAIDMNDRALRETVVGLGGKTGGTPREDSFLLTAASELMAVLCLASDLGDLKERVSRIIVAYDEDGDPVTVEDIEATGPATMLLRDAIKPNVVQTIEGTPALVHGGPFANIAHGTNSLVADKTAFGMGDYLVTEAGFGSDLGAEKFMDVVCRKGDMTPNAVVLVASVRALKYHGLDQWPVDYDEIDEAGVEAVEAGFSNLDKHATNLQKFGVPVVVSVNRFPDDTDEEIQAILDHCREDLGVRAAESNVFSDGSEGGVDLAENVIEATEESNEEDFRMLYDDEDSIKEKIHTVATGIYGADDVKYTGGALDDIEQMNELDFDDYPVVMSKTFHSLSDDASQKGAPEGWELEISEVYPSAGAGFLVALTADALTMPGLPARPAAADMDIDEDGNISGLF</sequence>
<dbReference type="GO" id="GO:0022857">
    <property type="term" value="F:transmembrane transporter activity"/>
    <property type="evidence" value="ECO:0007669"/>
    <property type="project" value="InterPro"/>
</dbReference>
<dbReference type="PROSITE" id="PS00722">
    <property type="entry name" value="FTHFS_2"/>
    <property type="match status" value="1"/>
</dbReference>
<evidence type="ECO:0000256" key="5">
    <source>
        <dbReference type="ARBA" id="ARBA00022563"/>
    </source>
</evidence>
<evidence type="ECO:0000256" key="13">
    <source>
        <dbReference type="SAM" id="Phobius"/>
    </source>
</evidence>
<dbReference type="Gene3D" id="3.40.50.300">
    <property type="entry name" value="P-loop containing nucleotide triphosphate hydrolases"/>
    <property type="match status" value="1"/>
</dbReference>
<keyword evidence="11 13" id="KW-0472">Membrane</keyword>